<dbReference type="SUPFAM" id="SSF46785">
    <property type="entry name" value="Winged helix' DNA-binding domain"/>
    <property type="match status" value="1"/>
</dbReference>
<dbReference type="Pfam" id="PF12802">
    <property type="entry name" value="MarR_2"/>
    <property type="match status" value="1"/>
</dbReference>
<dbReference type="HOGENOM" id="CLU_083287_27_3_0"/>
<feature type="domain" description="HTH marR-type" evidence="1">
    <location>
        <begin position="27"/>
        <end position="161"/>
    </location>
</feature>
<evidence type="ECO:0000313" key="2">
    <source>
        <dbReference type="EMBL" id="GAK53012.1"/>
    </source>
</evidence>
<dbReference type="STRING" id="1499966.U14_04271"/>
<evidence type="ECO:0000259" key="1">
    <source>
        <dbReference type="PROSITE" id="PS50995"/>
    </source>
</evidence>
<name>A0A0S6W3T3_9BACT</name>
<dbReference type="PANTHER" id="PTHR33164">
    <property type="entry name" value="TRANSCRIPTIONAL REGULATOR, MARR FAMILY"/>
    <property type="match status" value="1"/>
</dbReference>
<protein>
    <submittedName>
        <fullName evidence="2">Transcriptional regulator, MarR family</fullName>
    </submittedName>
</protein>
<organism evidence="2 3">
    <name type="scientific">Candidatus Moduliflexus flocculans</name>
    <dbReference type="NCBI Taxonomy" id="1499966"/>
    <lineage>
        <taxon>Bacteria</taxon>
        <taxon>Candidatus Moduliflexota</taxon>
        <taxon>Candidatus Moduliflexia</taxon>
        <taxon>Candidatus Moduliflexales</taxon>
        <taxon>Candidatus Moduliflexaceae</taxon>
    </lineage>
</organism>
<dbReference type="InterPro" id="IPR039422">
    <property type="entry name" value="MarR/SlyA-like"/>
</dbReference>
<reference evidence="2 3" key="1">
    <citation type="journal article" date="2015" name="PeerJ">
        <title>First genomic representation of candidate bacterial phylum KSB3 points to enhanced environmental sensing as a trigger of wastewater bulking.</title>
        <authorList>
            <person name="Sekiguchi Y."/>
            <person name="Ohashi A."/>
            <person name="Parks D.H."/>
            <person name="Yamauchi T."/>
            <person name="Tyson G.W."/>
            <person name="Hugenholtz P."/>
        </authorList>
    </citation>
    <scope>NUCLEOTIDE SEQUENCE [LARGE SCALE GENOMIC DNA]</scope>
</reference>
<dbReference type="EMBL" id="DF820459">
    <property type="protein sequence ID" value="GAK53012.1"/>
    <property type="molecule type" value="Genomic_DNA"/>
</dbReference>
<sequence length="167" mass="18940">MFFLQDLPDGRTLREFAQRYPEMDASAVNVCLKLLRIGSDLLSGFETMLSKHNLSQGRFLALIVLSRSRDEAMNPSLLAEKVGVTRATMTGLLDGLERERLVERVFAQDDRRKIAIRLTETGLDRLETMLPDYYRRIAGLMMNLDAEEREQLLGLLEKVNAGIPALL</sequence>
<dbReference type="PROSITE" id="PS50995">
    <property type="entry name" value="HTH_MARR_2"/>
    <property type="match status" value="1"/>
</dbReference>
<dbReference type="Gene3D" id="1.10.10.10">
    <property type="entry name" value="Winged helix-like DNA-binding domain superfamily/Winged helix DNA-binding domain"/>
    <property type="match status" value="1"/>
</dbReference>
<dbReference type="PANTHER" id="PTHR33164:SF43">
    <property type="entry name" value="HTH-TYPE TRANSCRIPTIONAL REPRESSOR YETL"/>
    <property type="match status" value="1"/>
</dbReference>
<accession>A0A0S6W3T3</accession>
<dbReference type="GO" id="GO:0006950">
    <property type="term" value="P:response to stress"/>
    <property type="evidence" value="ECO:0007669"/>
    <property type="project" value="TreeGrafter"/>
</dbReference>
<evidence type="ECO:0000313" key="3">
    <source>
        <dbReference type="Proteomes" id="UP000030700"/>
    </source>
</evidence>
<dbReference type="GO" id="GO:0003700">
    <property type="term" value="F:DNA-binding transcription factor activity"/>
    <property type="evidence" value="ECO:0007669"/>
    <property type="project" value="InterPro"/>
</dbReference>
<dbReference type="Proteomes" id="UP000030700">
    <property type="component" value="Unassembled WGS sequence"/>
</dbReference>
<dbReference type="PRINTS" id="PR00598">
    <property type="entry name" value="HTHMARR"/>
</dbReference>
<proteinExistence type="predicted"/>
<gene>
    <name evidence="2" type="ORF">U14_04271</name>
</gene>
<keyword evidence="3" id="KW-1185">Reference proteome</keyword>
<dbReference type="AlphaFoldDB" id="A0A0S6W3T3"/>
<dbReference type="SMART" id="SM00347">
    <property type="entry name" value="HTH_MARR"/>
    <property type="match status" value="1"/>
</dbReference>
<dbReference type="InterPro" id="IPR036388">
    <property type="entry name" value="WH-like_DNA-bd_sf"/>
</dbReference>
<dbReference type="InterPro" id="IPR036390">
    <property type="entry name" value="WH_DNA-bd_sf"/>
</dbReference>
<dbReference type="InterPro" id="IPR000835">
    <property type="entry name" value="HTH_MarR-typ"/>
</dbReference>